<feature type="region of interest" description="Disordered" evidence="1">
    <location>
        <begin position="129"/>
        <end position="162"/>
    </location>
</feature>
<keyword evidence="2" id="KW-0472">Membrane</keyword>
<keyword evidence="4" id="KW-1185">Reference proteome</keyword>
<dbReference type="EMBL" id="JABCRI010000010">
    <property type="protein sequence ID" value="KAF8399015.1"/>
    <property type="molecule type" value="Genomic_DNA"/>
</dbReference>
<keyword evidence="2" id="KW-1133">Transmembrane helix</keyword>
<protein>
    <submittedName>
        <fullName evidence="3">Uncharacterized protein</fullName>
    </submittedName>
</protein>
<feature type="transmembrane region" description="Helical" evidence="2">
    <location>
        <begin position="9"/>
        <end position="29"/>
    </location>
</feature>
<accession>A0A834Z446</accession>
<evidence type="ECO:0000256" key="1">
    <source>
        <dbReference type="SAM" id="MobiDB-lite"/>
    </source>
</evidence>
<name>A0A834Z446_TETSI</name>
<proteinExistence type="predicted"/>
<dbReference type="OrthoDB" id="647720at2759"/>
<keyword evidence="2" id="KW-0812">Transmembrane</keyword>
<dbReference type="Proteomes" id="UP000655225">
    <property type="component" value="Unassembled WGS sequence"/>
</dbReference>
<evidence type="ECO:0000313" key="3">
    <source>
        <dbReference type="EMBL" id="KAF8399015.1"/>
    </source>
</evidence>
<reference evidence="3 4" key="1">
    <citation type="submission" date="2020-04" db="EMBL/GenBank/DDBJ databases">
        <title>Plant Genome Project.</title>
        <authorList>
            <person name="Zhang R.-G."/>
        </authorList>
    </citation>
    <scope>NUCLEOTIDE SEQUENCE [LARGE SCALE GENOMIC DNA]</scope>
    <source>
        <strain evidence="3">YNK0</strain>
        <tissue evidence="3">Leaf</tissue>
    </source>
</reference>
<evidence type="ECO:0000313" key="4">
    <source>
        <dbReference type="Proteomes" id="UP000655225"/>
    </source>
</evidence>
<organism evidence="3 4">
    <name type="scientific">Tetracentron sinense</name>
    <name type="common">Spur-leaf</name>
    <dbReference type="NCBI Taxonomy" id="13715"/>
    <lineage>
        <taxon>Eukaryota</taxon>
        <taxon>Viridiplantae</taxon>
        <taxon>Streptophyta</taxon>
        <taxon>Embryophyta</taxon>
        <taxon>Tracheophyta</taxon>
        <taxon>Spermatophyta</taxon>
        <taxon>Magnoliopsida</taxon>
        <taxon>Trochodendrales</taxon>
        <taxon>Trochodendraceae</taxon>
        <taxon>Tetracentron</taxon>
    </lineage>
</organism>
<evidence type="ECO:0000256" key="2">
    <source>
        <dbReference type="SAM" id="Phobius"/>
    </source>
</evidence>
<comment type="caution">
    <text evidence="3">The sequence shown here is derived from an EMBL/GenBank/DDBJ whole genome shotgun (WGS) entry which is preliminary data.</text>
</comment>
<gene>
    <name evidence="3" type="ORF">HHK36_014882</name>
</gene>
<sequence length="162" mass="17775">MLSSARSAAALRGTIILLFLLMAMVYTGWCTRVMEGRVFGETIQSQLPRGPVPPSGPAPCHNKVRHKGIQEQHTLHPTTLTASRRDAMVLCMTSASLAAATLFSTEPAEARIVKPEIRRKIMEKLEMLREKAGLSKPKSEDLTSAKDKVKTPPSVKEKIALK</sequence>
<dbReference type="AlphaFoldDB" id="A0A834Z446"/>